<protein>
    <submittedName>
        <fullName evidence="2">Phage protein</fullName>
    </submittedName>
</protein>
<keyword evidence="3" id="KW-1185">Reference proteome</keyword>
<dbReference type="AlphaFoldDB" id="A0A0A7EMC5"/>
<name>A0A0A7EMC5_9GAMM</name>
<evidence type="ECO:0000313" key="2">
    <source>
        <dbReference type="EMBL" id="AIY67683.1"/>
    </source>
</evidence>
<dbReference type="Pfam" id="PF10734">
    <property type="entry name" value="DUF2523"/>
    <property type="match status" value="1"/>
</dbReference>
<dbReference type="EMBL" id="CP009889">
    <property type="protein sequence ID" value="AIY67683.1"/>
    <property type="molecule type" value="Genomic_DNA"/>
</dbReference>
<dbReference type="STRING" id="1348114.OM33_18595"/>
<reference evidence="2 3" key="1">
    <citation type="submission" date="2014-11" db="EMBL/GenBank/DDBJ databases">
        <title>Complete Genome Sequence of Pseudoalteromonas sp. Strain OCN003 Isolated from Kaneohe Bay, Oahu, Hawaii.</title>
        <authorList>
            <person name="Beurmann S."/>
            <person name="Videau P."/>
            <person name="Ushijima B."/>
            <person name="Smith A.M."/>
            <person name="Aeby G.S."/>
            <person name="Callahan S.M."/>
            <person name="Belcaid M."/>
        </authorList>
    </citation>
    <scope>NUCLEOTIDE SEQUENCE [LARGE SCALE GENOMIC DNA]</scope>
    <source>
        <strain evidence="2 3">OCN003</strain>
    </source>
</reference>
<dbReference type="Proteomes" id="UP000030341">
    <property type="component" value="Chromosome 2"/>
</dbReference>
<dbReference type="InterPro" id="IPR019670">
    <property type="entry name" value="DUF2523"/>
</dbReference>
<proteinExistence type="predicted"/>
<feature type="signal peptide" evidence="1">
    <location>
        <begin position="1"/>
        <end position="19"/>
    </location>
</feature>
<evidence type="ECO:0000256" key="1">
    <source>
        <dbReference type="SAM" id="SignalP"/>
    </source>
</evidence>
<dbReference type="eggNOG" id="ENOG5032W9D">
    <property type="taxonomic scope" value="Bacteria"/>
</dbReference>
<accession>A0A0A7EMC5</accession>
<dbReference type="HOGENOM" id="CLU_1894461_0_0_6"/>
<evidence type="ECO:0000313" key="3">
    <source>
        <dbReference type="Proteomes" id="UP000030341"/>
    </source>
</evidence>
<organism evidence="2 3">
    <name type="scientific">Pseudoalteromonas piratica</name>
    <dbReference type="NCBI Taxonomy" id="1348114"/>
    <lineage>
        <taxon>Bacteria</taxon>
        <taxon>Pseudomonadati</taxon>
        <taxon>Pseudomonadota</taxon>
        <taxon>Gammaproteobacteria</taxon>
        <taxon>Alteromonadales</taxon>
        <taxon>Pseudoalteromonadaceae</taxon>
        <taxon>Pseudoalteromonas</taxon>
    </lineage>
</organism>
<feature type="chain" id="PRO_5002027143" evidence="1">
    <location>
        <begin position="20"/>
        <end position="134"/>
    </location>
</feature>
<dbReference type="KEGG" id="pseo:OM33_18595"/>
<keyword evidence="1" id="KW-0732">Signal</keyword>
<sequence length="134" mass="15595">MKTKTLLLVMLFLPLFALADTYTGEQGVAQMQGDFITDLWTYFESDVPNFIQRMYSYYIEYITIAYIAVKIEMVKLSWSVAERILENYDIASRIISQAESLPQDVKAMLIDIRFFDGLNFIIQAGVARFVMRFM</sequence>
<gene>
    <name evidence="2" type="ORF">OM33_18595</name>
</gene>